<protein>
    <recommendedName>
        <fullName evidence="4">Peptidase inhibitor family I36 protein</fullName>
    </recommendedName>
</protein>
<reference evidence="2 3" key="1">
    <citation type="submission" date="2019-01" db="EMBL/GenBank/DDBJ databases">
        <title>Genome sequences of Streptomyces and Rhizobium isolates collected from root and soil.</title>
        <authorList>
            <person name="Chhettri S."/>
            <person name="Sevigny J.L."/>
            <person name="Sen A."/>
            <person name="Ennis N."/>
            <person name="Tisa L."/>
        </authorList>
    </citation>
    <scope>NUCLEOTIDE SEQUENCE [LARGE SCALE GENOMIC DNA]</scope>
    <source>
        <strain evidence="2 3">San01</strain>
    </source>
</reference>
<proteinExistence type="predicted"/>
<dbReference type="RefSeq" id="WP_127826912.1">
    <property type="nucleotide sequence ID" value="NZ_RZYA01000002.1"/>
</dbReference>
<dbReference type="OrthoDB" id="4296366at2"/>
<dbReference type="AlphaFoldDB" id="A0A437PZR4"/>
<feature type="chain" id="PRO_5019106897" description="Peptidase inhibitor family I36 protein" evidence="1">
    <location>
        <begin position="29"/>
        <end position="130"/>
    </location>
</feature>
<evidence type="ECO:0008006" key="4">
    <source>
        <dbReference type="Google" id="ProtNLM"/>
    </source>
</evidence>
<sequence>MHRGTTLLTTALATVAAALTLAAPTAGATAPTGSARAAAPGQVCFWTEPGMHGNAWCYAPPGYAEAENGTQRHAYSFDSRVDGTIYAISYGPGSGCLYREIRKDDYDENWEAWATKFDGVSDNTMGCEVG</sequence>
<comment type="caution">
    <text evidence="2">The sequence shown here is derived from an EMBL/GenBank/DDBJ whole genome shotgun (WGS) entry which is preliminary data.</text>
</comment>
<keyword evidence="3" id="KW-1185">Reference proteome</keyword>
<gene>
    <name evidence="2" type="ORF">EOT10_05505</name>
</gene>
<keyword evidence="1" id="KW-0732">Signal</keyword>
<evidence type="ECO:0000313" key="3">
    <source>
        <dbReference type="Proteomes" id="UP000283128"/>
    </source>
</evidence>
<dbReference type="EMBL" id="RZYA01000002">
    <property type="protein sequence ID" value="RVU27756.1"/>
    <property type="molecule type" value="Genomic_DNA"/>
</dbReference>
<feature type="signal peptide" evidence="1">
    <location>
        <begin position="1"/>
        <end position="28"/>
    </location>
</feature>
<organism evidence="2 3">
    <name type="scientific">Streptomyces antnestii</name>
    <dbReference type="NCBI Taxonomy" id="2494256"/>
    <lineage>
        <taxon>Bacteria</taxon>
        <taxon>Bacillati</taxon>
        <taxon>Actinomycetota</taxon>
        <taxon>Actinomycetes</taxon>
        <taxon>Kitasatosporales</taxon>
        <taxon>Streptomycetaceae</taxon>
        <taxon>Streptomyces</taxon>
    </lineage>
</organism>
<evidence type="ECO:0000256" key="1">
    <source>
        <dbReference type="SAM" id="SignalP"/>
    </source>
</evidence>
<dbReference type="Proteomes" id="UP000283128">
    <property type="component" value="Unassembled WGS sequence"/>
</dbReference>
<name>A0A437PZR4_9ACTN</name>
<evidence type="ECO:0000313" key="2">
    <source>
        <dbReference type="EMBL" id="RVU27756.1"/>
    </source>
</evidence>
<accession>A0A437PZR4</accession>